<dbReference type="RefSeq" id="WP_189631797.1">
    <property type="nucleotide sequence ID" value="NZ_BMYQ01000001.1"/>
</dbReference>
<comment type="similarity">
    <text evidence="1">Belongs to the BolA/IbaG family.</text>
</comment>
<dbReference type="PIRSF" id="PIRSF003113">
    <property type="entry name" value="BolA"/>
    <property type="match status" value="1"/>
</dbReference>
<name>A0A918IKV4_9RHOB</name>
<keyword evidence="3" id="KW-1185">Reference proteome</keyword>
<accession>A0A918IKV4</accession>
<dbReference type="InterPro" id="IPR002634">
    <property type="entry name" value="BolA"/>
</dbReference>
<dbReference type="EMBL" id="BMYQ01000001">
    <property type="protein sequence ID" value="GGW21154.1"/>
    <property type="molecule type" value="Genomic_DNA"/>
</dbReference>
<sequence length="83" mass="9194">MTVKDEIHARLVAAFSPEVLEIQDDSEKHRGHGGWREGGETHFNVLIRAPQLAAMTRVARHRAVHQALGDLTVRIHALALDIG</sequence>
<evidence type="ECO:0000313" key="2">
    <source>
        <dbReference type="EMBL" id="GGW21154.1"/>
    </source>
</evidence>
<dbReference type="PANTHER" id="PTHR46230">
    <property type="match status" value="1"/>
</dbReference>
<evidence type="ECO:0000256" key="1">
    <source>
        <dbReference type="RuleBase" id="RU003860"/>
    </source>
</evidence>
<dbReference type="GO" id="GO:0016226">
    <property type="term" value="P:iron-sulfur cluster assembly"/>
    <property type="evidence" value="ECO:0007669"/>
    <property type="project" value="TreeGrafter"/>
</dbReference>
<reference evidence="2" key="1">
    <citation type="journal article" date="2014" name="Int. J. Syst. Evol. Microbiol.">
        <title>Complete genome sequence of Corynebacterium casei LMG S-19264T (=DSM 44701T), isolated from a smear-ripened cheese.</title>
        <authorList>
            <consortium name="US DOE Joint Genome Institute (JGI-PGF)"/>
            <person name="Walter F."/>
            <person name="Albersmeier A."/>
            <person name="Kalinowski J."/>
            <person name="Ruckert C."/>
        </authorList>
    </citation>
    <scope>NUCLEOTIDE SEQUENCE</scope>
    <source>
        <strain evidence="2">KCTC 23714</strain>
    </source>
</reference>
<dbReference type="AlphaFoldDB" id="A0A918IKV4"/>
<reference evidence="2" key="2">
    <citation type="submission" date="2020-09" db="EMBL/GenBank/DDBJ databases">
        <authorList>
            <person name="Sun Q."/>
            <person name="Kim S."/>
        </authorList>
    </citation>
    <scope>NUCLEOTIDE SEQUENCE</scope>
    <source>
        <strain evidence="2">KCTC 23714</strain>
    </source>
</reference>
<organism evidence="2 3">
    <name type="scientific">Gemmobacter lanyuensis</name>
    <dbReference type="NCBI Taxonomy" id="1054497"/>
    <lineage>
        <taxon>Bacteria</taxon>
        <taxon>Pseudomonadati</taxon>
        <taxon>Pseudomonadota</taxon>
        <taxon>Alphaproteobacteria</taxon>
        <taxon>Rhodobacterales</taxon>
        <taxon>Paracoccaceae</taxon>
        <taxon>Gemmobacter</taxon>
    </lineage>
</organism>
<proteinExistence type="inferred from homology"/>
<protein>
    <submittedName>
        <fullName evidence="2">BolA family transcriptional regulator</fullName>
    </submittedName>
</protein>
<dbReference type="SUPFAM" id="SSF82657">
    <property type="entry name" value="BolA-like"/>
    <property type="match status" value="1"/>
</dbReference>
<dbReference type="PANTHER" id="PTHR46230:SF7">
    <property type="entry name" value="BOLA-LIKE PROTEIN 1"/>
    <property type="match status" value="1"/>
</dbReference>
<comment type="caution">
    <text evidence="2">The sequence shown here is derived from an EMBL/GenBank/DDBJ whole genome shotgun (WGS) entry which is preliminary data.</text>
</comment>
<dbReference type="Proteomes" id="UP000628984">
    <property type="component" value="Unassembled WGS sequence"/>
</dbReference>
<evidence type="ECO:0000313" key="3">
    <source>
        <dbReference type="Proteomes" id="UP000628984"/>
    </source>
</evidence>
<dbReference type="InterPro" id="IPR036065">
    <property type="entry name" value="BolA-like_sf"/>
</dbReference>
<gene>
    <name evidence="2" type="ORF">GCM10011452_00380</name>
</gene>
<dbReference type="Gene3D" id="3.30.300.90">
    <property type="entry name" value="BolA-like"/>
    <property type="match status" value="1"/>
</dbReference>
<dbReference type="Pfam" id="PF01722">
    <property type="entry name" value="BolA"/>
    <property type="match status" value="1"/>
</dbReference>